<sequence length="335" mass="37626">MNKLKFVICFIGYLILPISHINATEALGSDTVKALVFNSNSSIASSVRDLTGSQLIQLIDSLLDQKELPSEMLKQLVEVVGEIALEEEEEEVPVALSGFYDDSEYPSNSFYGNWDNYKMHPIISSEEEKITLVLQDSINNCTFYPPIKGLITSNYGWRDGRSHHGIDIDLQVWDPVHSAFDGMVRVARHHPTYGRVVVVRHYNGLETLYAHLHRLKVKPGDVVEAGQVVGLGGSSGRSTGSHLHFEVRFRGRPLNPRSIIEFNANRLESDSIVLMANKWGNYTCFPAGINYYTVQKGDFLVKIANRYGTSVQRLCELNGINRKSTLRIGKKLRID</sequence>
<dbReference type="Gene3D" id="2.70.70.10">
    <property type="entry name" value="Glucose Permease (Domain IIA)"/>
    <property type="match status" value="1"/>
</dbReference>
<dbReference type="Gene3D" id="3.10.350.10">
    <property type="entry name" value="LysM domain"/>
    <property type="match status" value="1"/>
</dbReference>
<dbReference type="InterPro" id="IPR018392">
    <property type="entry name" value="LysM"/>
</dbReference>
<protein>
    <submittedName>
        <fullName evidence="2">Peptidoglycan DD-metalloendopeptidase family protein</fullName>
    </submittedName>
</protein>
<comment type="caution">
    <text evidence="2">The sequence shown here is derived from an EMBL/GenBank/DDBJ whole genome shotgun (WGS) entry which is preliminary data.</text>
</comment>
<organism evidence="2 3">
    <name type="scientific">Acidiluteibacter ferrifornacis</name>
    <dbReference type="NCBI Taxonomy" id="2692424"/>
    <lineage>
        <taxon>Bacteria</taxon>
        <taxon>Pseudomonadati</taxon>
        <taxon>Bacteroidota</taxon>
        <taxon>Flavobacteriia</taxon>
        <taxon>Flavobacteriales</taxon>
        <taxon>Cryomorphaceae</taxon>
        <taxon>Acidiluteibacter</taxon>
    </lineage>
</organism>
<dbReference type="GO" id="GO:0004222">
    <property type="term" value="F:metalloendopeptidase activity"/>
    <property type="evidence" value="ECO:0007669"/>
    <property type="project" value="TreeGrafter"/>
</dbReference>
<evidence type="ECO:0000313" key="2">
    <source>
        <dbReference type="EMBL" id="NBG66050.1"/>
    </source>
</evidence>
<dbReference type="PROSITE" id="PS51782">
    <property type="entry name" value="LYSM"/>
    <property type="match status" value="1"/>
</dbReference>
<feature type="domain" description="LysM" evidence="1">
    <location>
        <begin position="290"/>
        <end position="334"/>
    </location>
</feature>
<dbReference type="SMART" id="SM00257">
    <property type="entry name" value="LysM"/>
    <property type="match status" value="1"/>
</dbReference>
<dbReference type="EMBL" id="WWNE01000006">
    <property type="protein sequence ID" value="NBG66050.1"/>
    <property type="molecule type" value="Genomic_DNA"/>
</dbReference>
<dbReference type="SUPFAM" id="SSF54106">
    <property type="entry name" value="LysM domain"/>
    <property type="match status" value="1"/>
</dbReference>
<dbReference type="InterPro" id="IPR036779">
    <property type="entry name" value="LysM_dom_sf"/>
</dbReference>
<dbReference type="CDD" id="cd12797">
    <property type="entry name" value="M23_peptidase"/>
    <property type="match status" value="1"/>
</dbReference>
<reference evidence="2 3" key="1">
    <citation type="submission" date="2019-12" db="EMBL/GenBank/DDBJ databases">
        <authorList>
            <person name="Zhao J."/>
        </authorList>
    </citation>
    <scope>NUCLEOTIDE SEQUENCE [LARGE SCALE GENOMIC DNA]</scope>
    <source>
        <strain evidence="2 3">S-15</strain>
    </source>
</reference>
<dbReference type="SUPFAM" id="SSF51261">
    <property type="entry name" value="Duplicated hybrid motif"/>
    <property type="match status" value="1"/>
</dbReference>
<dbReference type="Pfam" id="PF01551">
    <property type="entry name" value="Peptidase_M23"/>
    <property type="match status" value="1"/>
</dbReference>
<dbReference type="InterPro" id="IPR016047">
    <property type="entry name" value="M23ase_b-sheet_dom"/>
</dbReference>
<dbReference type="PANTHER" id="PTHR21666">
    <property type="entry name" value="PEPTIDASE-RELATED"/>
    <property type="match status" value="1"/>
</dbReference>
<gene>
    <name evidence="2" type="ORF">GQN54_07955</name>
</gene>
<keyword evidence="3" id="KW-1185">Reference proteome</keyword>
<dbReference type="InterPro" id="IPR011055">
    <property type="entry name" value="Dup_hybrid_motif"/>
</dbReference>
<dbReference type="CDD" id="cd00118">
    <property type="entry name" value="LysM"/>
    <property type="match status" value="1"/>
</dbReference>
<dbReference type="InterPro" id="IPR050570">
    <property type="entry name" value="Cell_wall_metabolism_enzyme"/>
</dbReference>
<dbReference type="PANTHER" id="PTHR21666:SF270">
    <property type="entry name" value="MUREIN HYDROLASE ACTIVATOR ENVC"/>
    <property type="match status" value="1"/>
</dbReference>
<evidence type="ECO:0000313" key="3">
    <source>
        <dbReference type="Proteomes" id="UP000470771"/>
    </source>
</evidence>
<dbReference type="Pfam" id="PF01476">
    <property type="entry name" value="LysM"/>
    <property type="match status" value="1"/>
</dbReference>
<evidence type="ECO:0000259" key="1">
    <source>
        <dbReference type="PROSITE" id="PS51782"/>
    </source>
</evidence>
<proteinExistence type="predicted"/>
<name>A0A6N9NLD5_9FLAO</name>
<dbReference type="Proteomes" id="UP000470771">
    <property type="component" value="Unassembled WGS sequence"/>
</dbReference>
<dbReference type="AlphaFoldDB" id="A0A6N9NLD5"/>
<accession>A0A6N9NLD5</accession>
<dbReference type="RefSeq" id="WP_160632995.1">
    <property type="nucleotide sequence ID" value="NZ_WWNE01000006.1"/>
</dbReference>